<feature type="region of interest" description="Disordered" evidence="2">
    <location>
        <begin position="56"/>
        <end position="93"/>
    </location>
</feature>
<evidence type="ECO:0000313" key="5">
    <source>
        <dbReference type="Proteomes" id="UP000825890"/>
    </source>
</evidence>
<feature type="domain" description="C2H2-type" evidence="3">
    <location>
        <begin position="294"/>
        <end position="321"/>
    </location>
</feature>
<proteinExistence type="predicted"/>
<gene>
    <name evidence="4" type="ORF">CKM354_000636400</name>
</gene>
<dbReference type="Proteomes" id="UP000825890">
    <property type="component" value="Unassembled WGS sequence"/>
</dbReference>
<organism evidence="4 5">
    <name type="scientific">Cercospora kikuchii</name>
    <dbReference type="NCBI Taxonomy" id="84275"/>
    <lineage>
        <taxon>Eukaryota</taxon>
        <taxon>Fungi</taxon>
        <taxon>Dikarya</taxon>
        <taxon>Ascomycota</taxon>
        <taxon>Pezizomycotina</taxon>
        <taxon>Dothideomycetes</taxon>
        <taxon>Dothideomycetidae</taxon>
        <taxon>Mycosphaerellales</taxon>
        <taxon>Mycosphaerellaceae</taxon>
        <taxon>Cercospora</taxon>
    </lineage>
</organism>
<feature type="region of interest" description="Disordered" evidence="2">
    <location>
        <begin position="228"/>
        <end position="247"/>
    </location>
</feature>
<feature type="compositionally biased region" description="Polar residues" evidence="2">
    <location>
        <begin position="84"/>
        <end position="93"/>
    </location>
</feature>
<dbReference type="Gene3D" id="3.30.160.60">
    <property type="entry name" value="Classic Zinc Finger"/>
    <property type="match status" value="1"/>
</dbReference>
<evidence type="ECO:0000313" key="4">
    <source>
        <dbReference type="EMBL" id="GIZ43124.1"/>
    </source>
</evidence>
<evidence type="ECO:0000256" key="1">
    <source>
        <dbReference type="PROSITE-ProRule" id="PRU00042"/>
    </source>
</evidence>
<name>A0A9P3FHQ6_9PEZI</name>
<dbReference type="SMART" id="SM00355">
    <property type="entry name" value="ZnF_C2H2"/>
    <property type="match status" value="3"/>
</dbReference>
<dbReference type="SUPFAM" id="SSF57667">
    <property type="entry name" value="beta-beta-alpha zinc fingers"/>
    <property type="match status" value="1"/>
</dbReference>
<evidence type="ECO:0000259" key="3">
    <source>
        <dbReference type="PROSITE" id="PS50157"/>
    </source>
</evidence>
<sequence length="355" mass="39287">MDFTWDNIDPQLLLTQLGTTFTNDDLPTGDHGQRVNGGVAQSLDQDVDMGMELDAREDSVHLPSDIQERDTDHRVGHQMKQDAEPSTPQRLSCSQQNFNPEAPDFHPTPPLSAQVNENTIYPALSWHHHNHYGVLSNAGSETSPYHGSYSFVDEADFLTPVSASVSQFDGAHHVAMVGSPTPVAFPPLHSGQHLSPHAAQPPPPMNMYGVPADVPARDNMDQWAAGASSVPMTAARNDGQTLSPERHRTRAVSVSSMGAGDFICDGSPDKPCGKRFATRSKMTHHARCHKAPRKFCTLCSAGFYYEKDLKRHMKTHGPRDRHLVCNNIGCPYRTKPFARKDHRDRHLRSCHHSQA</sequence>
<keyword evidence="1" id="KW-0863">Zinc-finger</keyword>
<dbReference type="InterPro" id="IPR036236">
    <property type="entry name" value="Znf_C2H2_sf"/>
</dbReference>
<dbReference type="RefSeq" id="XP_044657611.1">
    <property type="nucleotide sequence ID" value="XM_044801676.1"/>
</dbReference>
<dbReference type="GO" id="GO:0008270">
    <property type="term" value="F:zinc ion binding"/>
    <property type="evidence" value="ECO:0007669"/>
    <property type="project" value="UniProtKB-KW"/>
</dbReference>
<feature type="domain" description="C2H2-type" evidence="3">
    <location>
        <begin position="262"/>
        <end position="294"/>
    </location>
</feature>
<keyword evidence="5" id="KW-1185">Reference proteome</keyword>
<dbReference type="PROSITE" id="PS50157">
    <property type="entry name" value="ZINC_FINGER_C2H2_2"/>
    <property type="match status" value="2"/>
</dbReference>
<dbReference type="PROSITE" id="PS00028">
    <property type="entry name" value="ZINC_FINGER_C2H2_1"/>
    <property type="match status" value="1"/>
</dbReference>
<feature type="compositionally biased region" description="Basic and acidic residues" evidence="2">
    <location>
        <begin position="56"/>
        <end position="83"/>
    </location>
</feature>
<protein>
    <recommendedName>
        <fullName evidence="3">C2H2-type domain-containing protein</fullName>
    </recommendedName>
</protein>
<dbReference type="OrthoDB" id="3641318at2759"/>
<keyword evidence="1" id="KW-0862">Zinc</keyword>
<dbReference type="EMBL" id="BOLY01000004">
    <property type="protein sequence ID" value="GIZ43124.1"/>
    <property type="molecule type" value="Genomic_DNA"/>
</dbReference>
<dbReference type="InterPro" id="IPR013087">
    <property type="entry name" value="Znf_C2H2_type"/>
</dbReference>
<keyword evidence="1" id="KW-0479">Metal-binding</keyword>
<comment type="caution">
    <text evidence="4">The sequence shown here is derived from an EMBL/GenBank/DDBJ whole genome shotgun (WGS) entry which is preliminary data.</text>
</comment>
<reference evidence="4 5" key="1">
    <citation type="submission" date="2021-01" db="EMBL/GenBank/DDBJ databases">
        <title>Cercospora kikuchii MAFF 305040 whole genome shotgun sequence.</title>
        <authorList>
            <person name="Kashiwa T."/>
            <person name="Suzuki T."/>
        </authorList>
    </citation>
    <scope>NUCLEOTIDE SEQUENCE [LARGE SCALE GENOMIC DNA]</scope>
    <source>
        <strain evidence="4 5">MAFF 305040</strain>
    </source>
</reference>
<accession>A0A9P3FHQ6</accession>
<dbReference type="GeneID" id="68291939"/>
<dbReference type="AlphaFoldDB" id="A0A9P3FHQ6"/>
<evidence type="ECO:0000256" key="2">
    <source>
        <dbReference type="SAM" id="MobiDB-lite"/>
    </source>
</evidence>